<proteinExistence type="predicted"/>
<name>A0A519BFG3_ACIG2</name>
<evidence type="ECO:0008006" key="3">
    <source>
        <dbReference type="Google" id="ProtNLM"/>
    </source>
</evidence>
<dbReference type="Proteomes" id="UP000316562">
    <property type="component" value="Unassembled WGS sequence"/>
</dbReference>
<reference evidence="1 2" key="1">
    <citation type="journal article" date="2019" name="ISME J.">
        <title>Insights into ecological role of a new deltaproteobacterial order Candidatus Acidulodesulfobacterales by metagenomics and metatranscriptomics.</title>
        <authorList>
            <person name="Tan S."/>
            <person name="Liu J."/>
            <person name="Fang Y."/>
            <person name="Hedlund B.P."/>
            <person name="Lian Z.H."/>
            <person name="Huang L.Y."/>
            <person name="Li J.T."/>
            <person name="Huang L.N."/>
            <person name="Li W.J."/>
            <person name="Jiang H.C."/>
            <person name="Dong H.L."/>
            <person name="Shu W.S."/>
        </authorList>
    </citation>
    <scope>NUCLEOTIDE SEQUENCE [LARGE SCALE GENOMIC DNA]</scope>
    <source>
        <strain evidence="1">AP2</strain>
    </source>
</reference>
<evidence type="ECO:0000313" key="1">
    <source>
        <dbReference type="EMBL" id="RZD16007.1"/>
    </source>
</evidence>
<protein>
    <recommendedName>
        <fullName evidence="3">ATPase</fullName>
    </recommendedName>
</protein>
<organism evidence="1 2">
    <name type="scientific">Acididesulfobacter guangdongensis</name>
    <dbReference type="NCBI Taxonomy" id="2597225"/>
    <lineage>
        <taxon>Bacteria</taxon>
        <taxon>Deltaproteobacteria</taxon>
        <taxon>Candidatus Acidulodesulfobacterales</taxon>
        <taxon>Candidatus Acididesulfobacter</taxon>
    </lineage>
</organism>
<dbReference type="NCBIfam" id="NF040826">
    <property type="entry name" value="lxa_BCAM0308"/>
    <property type="match status" value="1"/>
</dbReference>
<gene>
    <name evidence="1" type="ORF">EVJ46_07370</name>
</gene>
<evidence type="ECO:0000313" key="2">
    <source>
        <dbReference type="Proteomes" id="UP000316562"/>
    </source>
</evidence>
<accession>A0A519BFG3</accession>
<dbReference type="AlphaFoldDB" id="A0A519BFG3"/>
<dbReference type="EMBL" id="SGBC01000003">
    <property type="protein sequence ID" value="RZD16007.1"/>
    <property type="molecule type" value="Genomic_DNA"/>
</dbReference>
<dbReference type="InterPro" id="IPR047706">
    <property type="entry name" value="BCAM0308-like"/>
</dbReference>
<sequence length="175" mass="20904">MRDTKRWNPANIKKHEATDESDSYKSALSYKDMSICKKCHNIYHNKRWVHDDELYNSMLKNKEEINYVICPACLKIETKFYNGVVELSGSFLFEHKDDILNLVKNTVERADYIDPLEKIENIEEDDEKKIITIYTTSEDLAQRIGKNIEKAYRGDIEYSFSERELFLRVYWKRDL</sequence>
<comment type="caution">
    <text evidence="1">The sequence shown here is derived from an EMBL/GenBank/DDBJ whole genome shotgun (WGS) entry which is preliminary data.</text>
</comment>